<evidence type="ECO:0000256" key="2">
    <source>
        <dbReference type="ARBA" id="ARBA00022723"/>
    </source>
</evidence>
<proteinExistence type="predicted"/>
<organism evidence="5 6">
    <name type="scientific">candidate division LCP-89 bacterium B3_LCP</name>
    <dbReference type="NCBI Taxonomy" id="2012998"/>
    <lineage>
        <taxon>Bacteria</taxon>
        <taxon>Pseudomonadati</taxon>
        <taxon>Bacteria division LCP-89</taxon>
    </lineage>
</organism>
<dbReference type="EMBL" id="NJBN01000002">
    <property type="protein sequence ID" value="TKJ41675.1"/>
    <property type="molecule type" value="Genomic_DNA"/>
</dbReference>
<sequence length="229" mass="25918">MTKIQALLFDLDNTLVDFMKMKHASVDAAVIAMIDAGLDLSADEADKRIWKIYRDEGIEFQEVFDLLLIEHYGQIDFKLFASAVIAYRRAREDALVLYPHVKSTLVELVRRGYRLAVISDAPAKQAWLRLCSLGLQHIFETVITFEDTGEHKPHPLPFQKALQTLDVSADEALMIGDWPERDMAGANALGIRTIYARYGDTHGTIHSDADWEVDDISEILEILKNVESD</sequence>
<dbReference type="NCBIfam" id="TIGR01509">
    <property type="entry name" value="HAD-SF-IA-v3"/>
    <property type="match status" value="1"/>
</dbReference>
<dbReference type="SUPFAM" id="SSF56784">
    <property type="entry name" value="HAD-like"/>
    <property type="match status" value="1"/>
</dbReference>
<dbReference type="PANTHER" id="PTHR46470">
    <property type="entry name" value="N-ACYLNEURAMINATE-9-PHOSPHATASE"/>
    <property type="match status" value="1"/>
</dbReference>
<keyword evidence="3" id="KW-0378">Hydrolase</keyword>
<evidence type="ECO:0000256" key="4">
    <source>
        <dbReference type="ARBA" id="ARBA00022842"/>
    </source>
</evidence>
<accession>A0A532V3B3</accession>
<dbReference type="Pfam" id="PF13419">
    <property type="entry name" value="HAD_2"/>
    <property type="match status" value="1"/>
</dbReference>
<dbReference type="InterPro" id="IPR051400">
    <property type="entry name" value="HAD-like_hydrolase"/>
</dbReference>
<evidence type="ECO:0000313" key="5">
    <source>
        <dbReference type="EMBL" id="TKJ41675.1"/>
    </source>
</evidence>
<dbReference type="PRINTS" id="PR00413">
    <property type="entry name" value="HADHALOGNASE"/>
</dbReference>
<reference evidence="5 6" key="1">
    <citation type="submission" date="2017-06" db="EMBL/GenBank/DDBJ databases">
        <title>Novel microbial phyla capable of carbon fixation and sulfur reduction in deep-sea sediments.</title>
        <authorList>
            <person name="Huang J."/>
            <person name="Baker B."/>
            <person name="Wang Y."/>
        </authorList>
    </citation>
    <scope>NUCLEOTIDE SEQUENCE [LARGE SCALE GENOMIC DNA]</scope>
    <source>
        <strain evidence="5">B3_LCP</strain>
    </source>
</reference>
<dbReference type="InterPro" id="IPR041492">
    <property type="entry name" value="HAD_2"/>
</dbReference>
<dbReference type="GO" id="GO:0044281">
    <property type="term" value="P:small molecule metabolic process"/>
    <property type="evidence" value="ECO:0007669"/>
    <property type="project" value="UniProtKB-ARBA"/>
</dbReference>
<keyword evidence="4" id="KW-0460">Magnesium</keyword>
<keyword evidence="2" id="KW-0479">Metal-binding</keyword>
<dbReference type="GO" id="GO:0046872">
    <property type="term" value="F:metal ion binding"/>
    <property type="evidence" value="ECO:0007669"/>
    <property type="project" value="UniProtKB-KW"/>
</dbReference>
<dbReference type="Gene3D" id="3.40.50.1000">
    <property type="entry name" value="HAD superfamily/HAD-like"/>
    <property type="match status" value="1"/>
</dbReference>
<dbReference type="Proteomes" id="UP000319619">
    <property type="component" value="Unassembled WGS sequence"/>
</dbReference>
<comment type="caution">
    <text evidence="5">The sequence shown here is derived from an EMBL/GenBank/DDBJ whole genome shotgun (WGS) entry which is preliminary data.</text>
</comment>
<evidence type="ECO:0000256" key="3">
    <source>
        <dbReference type="ARBA" id="ARBA00022801"/>
    </source>
</evidence>
<gene>
    <name evidence="5" type="ORF">CEE37_03660</name>
</gene>
<dbReference type="InterPro" id="IPR036412">
    <property type="entry name" value="HAD-like_sf"/>
</dbReference>
<name>A0A532V3B3_UNCL8</name>
<dbReference type="NCBIfam" id="TIGR01549">
    <property type="entry name" value="HAD-SF-IA-v1"/>
    <property type="match status" value="1"/>
</dbReference>
<dbReference type="Gene3D" id="1.10.150.520">
    <property type="match status" value="1"/>
</dbReference>
<protein>
    <recommendedName>
        <fullName evidence="7">Haloacid dehalogenase</fullName>
    </recommendedName>
</protein>
<dbReference type="GO" id="GO:0016791">
    <property type="term" value="F:phosphatase activity"/>
    <property type="evidence" value="ECO:0007669"/>
    <property type="project" value="TreeGrafter"/>
</dbReference>
<dbReference type="InterPro" id="IPR006439">
    <property type="entry name" value="HAD-SF_hydro_IA"/>
</dbReference>
<evidence type="ECO:0000313" key="6">
    <source>
        <dbReference type="Proteomes" id="UP000319619"/>
    </source>
</evidence>
<dbReference type="SFLD" id="SFLDG01135">
    <property type="entry name" value="C1.5.6:_HAD__Beta-PGM__Phospha"/>
    <property type="match status" value="1"/>
</dbReference>
<evidence type="ECO:0000256" key="1">
    <source>
        <dbReference type="ARBA" id="ARBA00001946"/>
    </source>
</evidence>
<dbReference type="AlphaFoldDB" id="A0A532V3B3"/>
<dbReference type="PANTHER" id="PTHR46470:SF2">
    <property type="entry name" value="GLYCERALDEHYDE 3-PHOSPHATE PHOSPHATASE"/>
    <property type="match status" value="1"/>
</dbReference>
<dbReference type="SFLD" id="SFLDG01129">
    <property type="entry name" value="C1.5:_HAD__Beta-PGM__Phosphata"/>
    <property type="match status" value="1"/>
</dbReference>
<evidence type="ECO:0008006" key="7">
    <source>
        <dbReference type="Google" id="ProtNLM"/>
    </source>
</evidence>
<dbReference type="SFLD" id="SFLDS00003">
    <property type="entry name" value="Haloacid_Dehalogenase"/>
    <property type="match status" value="1"/>
</dbReference>
<comment type="cofactor">
    <cofactor evidence="1">
        <name>Mg(2+)</name>
        <dbReference type="ChEBI" id="CHEBI:18420"/>
    </cofactor>
</comment>
<dbReference type="InterPro" id="IPR023214">
    <property type="entry name" value="HAD_sf"/>
</dbReference>